<reference evidence="3 4" key="1">
    <citation type="submission" date="2019-12" db="EMBL/GenBank/DDBJ databases">
        <title>Chromosome-level assembly of the Caenorhabditis remanei genome.</title>
        <authorList>
            <person name="Teterina A.A."/>
            <person name="Willis J.H."/>
            <person name="Phillips P.C."/>
        </authorList>
    </citation>
    <scope>NUCLEOTIDE SEQUENCE [LARGE SCALE GENOMIC DNA]</scope>
    <source>
        <strain evidence="3 4">PX506</strain>
        <tissue evidence="3">Whole organism</tissue>
    </source>
</reference>
<gene>
    <name evidence="3" type="ORF">GCK72_021222</name>
</gene>
<dbReference type="InterPro" id="IPR001810">
    <property type="entry name" value="F-box_dom"/>
</dbReference>
<comment type="caution">
    <text evidence="3">The sequence shown here is derived from an EMBL/GenBank/DDBJ whole genome shotgun (WGS) entry which is preliminary data.</text>
</comment>
<sequence>MTPLPLFRLPRLAQITVFQCMQGIEILAFCHVSKRTRSVAKCLKLISPKYFVLKQHASFMEIILNFIKRPTVRLCYSKENNSVTLHTGKTTWTNIGFSVAEWTKRMFDVSNCDKFETVMLHKPPELDDFFSIFSDHARIENLILLSGFINSSVNQVVETLRPITSSIEFFFSKNSFNASEDLRKILIQEIDSMEIHIRGHPSYFNLSDLLTSNAVKLVLRGVTLTPKELNEFFKMWKRTECNSRLEYLTVLLYDVNFEDAILSGLDSVRVPEGSLLRYSNSGYSDNIGGFDIKRIDGKIGTIKFGLNFVNFYVWS</sequence>
<dbReference type="CTD" id="9827577"/>
<evidence type="ECO:0000259" key="1">
    <source>
        <dbReference type="Pfam" id="PF00646"/>
    </source>
</evidence>
<dbReference type="GeneID" id="9827577"/>
<dbReference type="EMBL" id="WUAV01000005">
    <property type="protein sequence ID" value="KAF1754659.1"/>
    <property type="molecule type" value="Genomic_DNA"/>
</dbReference>
<feature type="domain" description="Sdz-33 F-box" evidence="2">
    <location>
        <begin position="182"/>
        <end position="250"/>
    </location>
</feature>
<dbReference type="Proteomes" id="UP000483820">
    <property type="component" value="Chromosome V"/>
</dbReference>
<name>A0A6A5GK06_CAERE</name>
<organism evidence="3 4">
    <name type="scientific">Caenorhabditis remanei</name>
    <name type="common">Caenorhabditis vulgaris</name>
    <dbReference type="NCBI Taxonomy" id="31234"/>
    <lineage>
        <taxon>Eukaryota</taxon>
        <taxon>Metazoa</taxon>
        <taxon>Ecdysozoa</taxon>
        <taxon>Nematoda</taxon>
        <taxon>Chromadorea</taxon>
        <taxon>Rhabditida</taxon>
        <taxon>Rhabditina</taxon>
        <taxon>Rhabditomorpha</taxon>
        <taxon>Rhabditoidea</taxon>
        <taxon>Rhabditidae</taxon>
        <taxon>Peloderinae</taxon>
        <taxon>Caenorhabditis</taxon>
    </lineage>
</organism>
<evidence type="ECO:0000313" key="4">
    <source>
        <dbReference type="Proteomes" id="UP000483820"/>
    </source>
</evidence>
<dbReference type="Pfam" id="PF00646">
    <property type="entry name" value="F-box"/>
    <property type="match status" value="1"/>
</dbReference>
<dbReference type="KEGG" id="crq:GCK72_021222"/>
<dbReference type="AlphaFoldDB" id="A0A6A5GK06"/>
<dbReference type="InterPro" id="IPR012885">
    <property type="entry name" value="F-box_Sdz-33"/>
</dbReference>
<dbReference type="PANTHER" id="PTHR22899:SF0">
    <property type="entry name" value="F-BOX ASSOCIATED DOMAIN-CONTAINING PROTEIN-RELATED"/>
    <property type="match status" value="1"/>
</dbReference>
<dbReference type="RefSeq" id="XP_003096359.2">
    <property type="nucleotide sequence ID" value="XM_003096311.2"/>
</dbReference>
<protein>
    <submittedName>
        <fullName evidence="3">Uncharacterized protein</fullName>
    </submittedName>
</protein>
<evidence type="ECO:0000259" key="2">
    <source>
        <dbReference type="Pfam" id="PF07735"/>
    </source>
</evidence>
<dbReference type="PANTHER" id="PTHR22899">
    <property type="entry name" value="CYCLIN-RELATED F-BOX FAMILY"/>
    <property type="match status" value="1"/>
</dbReference>
<feature type="domain" description="F-box" evidence="1">
    <location>
        <begin position="6"/>
        <end position="44"/>
    </location>
</feature>
<dbReference type="InterPro" id="IPR053222">
    <property type="entry name" value="Zygotic_Embryogenesis-Asso"/>
</dbReference>
<accession>A0A6A5GK06</accession>
<evidence type="ECO:0000313" key="3">
    <source>
        <dbReference type="EMBL" id="KAF1754659.1"/>
    </source>
</evidence>
<proteinExistence type="predicted"/>
<dbReference type="Pfam" id="PF07735">
    <property type="entry name" value="FBA_2"/>
    <property type="match status" value="1"/>
</dbReference>